<evidence type="ECO:0000313" key="6">
    <source>
        <dbReference type="Proteomes" id="UP000078595"/>
    </source>
</evidence>
<dbReference type="RefSeq" id="XP_018261890.1">
    <property type="nucleotide sequence ID" value="XM_018409617.1"/>
</dbReference>
<feature type="compositionally biased region" description="Acidic residues" evidence="2">
    <location>
        <begin position="598"/>
        <end position="608"/>
    </location>
</feature>
<dbReference type="GO" id="GO:0003993">
    <property type="term" value="F:acid phosphatase activity"/>
    <property type="evidence" value="ECO:0007669"/>
    <property type="project" value="TreeGrafter"/>
</dbReference>
<dbReference type="InterPro" id="IPR033379">
    <property type="entry name" value="Acid_Pase_AS"/>
</dbReference>
<dbReference type="KEGG" id="kdj:28970034"/>
<gene>
    <name evidence="4" type="ORF">I303_06335</name>
    <name evidence="5" type="ORF">I303_106315</name>
</gene>
<dbReference type="AlphaFoldDB" id="A0A1A6A1V9"/>
<accession>A0A1A6A1V9</accession>
<evidence type="ECO:0000256" key="1">
    <source>
        <dbReference type="ARBA" id="ARBA00022801"/>
    </source>
</evidence>
<keyword evidence="3" id="KW-0812">Transmembrane</keyword>
<reference evidence="4" key="1">
    <citation type="submission" date="2013-07" db="EMBL/GenBank/DDBJ databases">
        <title>The Genome Sequence of Cryptococcus dejecticola CBS10117.</title>
        <authorList>
            <consortium name="The Broad Institute Genome Sequencing Platform"/>
            <person name="Cuomo C."/>
            <person name="Litvintseva A."/>
            <person name="Chen Y."/>
            <person name="Heitman J."/>
            <person name="Sun S."/>
            <person name="Springer D."/>
            <person name="Dromer F."/>
            <person name="Young S.K."/>
            <person name="Zeng Q."/>
            <person name="Gargeya S."/>
            <person name="Fitzgerald M."/>
            <person name="Abouelleil A."/>
            <person name="Alvarado L."/>
            <person name="Berlin A.M."/>
            <person name="Chapman S.B."/>
            <person name="Dewar J."/>
            <person name="Goldberg J."/>
            <person name="Griggs A."/>
            <person name="Gujja S."/>
            <person name="Hansen M."/>
            <person name="Howarth C."/>
            <person name="Imamovic A."/>
            <person name="Larimer J."/>
            <person name="McCowan C."/>
            <person name="Murphy C."/>
            <person name="Pearson M."/>
            <person name="Priest M."/>
            <person name="Roberts A."/>
            <person name="Saif S."/>
            <person name="Shea T."/>
            <person name="Sykes S."/>
            <person name="Wortman J."/>
            <person name="Nusbaum C."/>
            <person name="Birren B."/>
        </authorList>
    </citation>
    <scope>NUCLEOTIDE SEQUENCE [LARGE SCALE GENOMIC DNA]</scope>
    <source>
        <strain evidence="4">CBS 10117</strain>
    </source>
</reference>
<evidence type="ECO:0000313" key="5">
    <source>
        <dbReference type="EMBL" id="WWC63710.1"/>
    </source>
</evidence>
<keyword evidence="3" id="KW-0472">Membrane</keyword>
<reference evidence="5" key="2">
    <citation type="submission" date="2013-07" db="EMBL/GenBank/DDBJ databases">
        <authorList>
            <consortium name="The Broad Institute Genome Sequencing Platform"/>
            <person name="Cuomo C."/>
            <person name="Litvintseva A."/>
            <person name="Chen Y."/>
            <person name="Heitman J."/>
            <person name="Sun S."/>
            <person name="Springer D."/>
            <person name="Dromer F."/>
            <person name="Young S.K."/>
            <person name="Zeng Q."/>
            <person name="Gargeya S."/>
            <person name="Fitzgerald M."/>
            <person name="Abouelleil A."/>
            <person name="Alvarado L."/>
            <person name="Berlin A.M."/>
            <person name="Chapman S.B."/>
            <person name="Dewar J."/>
            <person name="Goldberg J."/>
            <person name="Griggs A."/>
            <person name="Gujja S."/>
            <person name="Hansen M."/>
            <person name="Howarth C."/>
            <person name="Imamovic A."/>
            <person name="Larimer J."/>
            <person name="McCowan C."/>
            <person name="Murphy C."/>
            <person name="Pearson M."/>
            <person name="Priest M."/>
            <person name="Roberts A."/>
            <person name="Saif S."/>
            <person name="Shea T."/>
            <person name="Sykes S."/>
            <person name="Wortman J."/>
            <person name="Nusbaum C."/>
            <person name="Birren B."/>
        </authorList>
    </citation>
    <scope>NUCLEOTIDE SEQUENCE</scope>
    <source>
        <strain evidence="5">CBS 10117</strain>
    </source>
</reference>
<feature type="transmembrane region" description="Helical" evidence="3">
    <location>
        <begin position="60"/>
        <end position="79"/>
    </location>
</feature>
<evidence type="ECO:0000256" key="2">
    <source>
        <dbReference type="SAM" id="MobiDB-lite"/>
    </source>
</evidence>
<dbReference type="CDD" id="cd07061">
    <property type="entry name" value="HP_HAP_like"/>
    <property type="match status" value="1"/>
</dbReference>
<dbReference type="Proteomes" id="UP000078595">
    <property type="component" value="Chromosome 7"/>
</dbReference>
<dbReference type="SUPFAM" id="SSF53254">
    <property type="entry name" value="Phosphoglycerate mutase-like"/>
    <property type="match status" value="1"/>
</dbReference>
<keyword evidence="3" id="KW-1133">Transmembrane helix</keyword>
<name>A0A1A6A1V9_9TREE</name>
<evidence type="ECO:0000313" key="4">
    <source>
        <dbReference type="EMBL" id="OBR84048.1"/>
    </source>
</evidence>
<dbReference type="VEuPathDB" id="FungiDB:I303_06335"/>
<sequence>MSKFDHHQPGDPLPEEDYELQPASQSSDPLLPSYDEHKPHFPSPHQRLEMNRRHSRFRRFMTCVGLSLLIVVPSLALVGCYFGRDGLDRVNGWDQLPPDVKDWLDDVLPAGKKVDHGAFPTNIGYAGPTPTGAEAALLATAPALPMYSNVHPLIAPTQNSKNHFNIIQHWGNLSPFYSVASHGLPETSSLIPEKCELEQLHWLQRHGARYPTSYPEGPAAFASRITNARQNWKARGDLKFLNDWHYLLGAEVLTPFGRSQLFNLGVSARIKYGHLLDKMKGRLPVFRTESQDRMLKSAQNFAAGFFGIPAEDQYNLEVTIEAPGFNNTMAPWHTCRASEGDFRSKLAEWDAVFLKDAQKRLQGMIQGYEITIKDAKDMMETCAYETVALGYSSFCDLFTQKEWKGFEYRSDLYWWYSSSFGYAPAAKAQGIGWVQELTSRLTKTRLTEFNSTTNSSFHNDIQFPLNDPLYVDFCHDTQFALLLPTMNLTTFAEGGDLPTGHVPKHRSFIASKIMPFATNLQIQVLSCSGSKNVRLVLNDAIVPLTGIKGCPENDEGLCPFDAFVSSMHELIGEVDYAKTCALDSLSPTAESGHLAQGEESEDVTEDELIPSQGDMIGQNKADTTIEEDEGDENEKGKKDEEDSDDESDSDSDSDDD</sequence>
<dbReference type="EMBL" id="CP144536">
    <property type="protein sequence ID" value="WWC63710.1"/>
    <property type="molecule type" value="Genomic_DNA"/>
</dbReference>
<reference evidence="5" key="3">
    <citation type="submission" date="2024-02" db="EMBL/GenBank/DDBJ databases">
        <title>Comparative genomics of Cryptococcus and Kwoniella reveals pathogenesis evolution and contrasting modes of karyotype evolution via chromosome fusion or intercentromeric recombination.</title>
        <authorList>
            <person name="Coelho M.A."/>
            <person name="David-Palma M."/>
            <person name="Shea T."/>
            <person name="Bowers K."/>
            <person name="McGinley-Smith S."/>
            <person name="Mohammad A.W."/>
            <person name="Gnirke A."/>
            <person name="Yurkov A.M."/>
            <person name="Nowrousian M."/>
            <person name="Sun S."/>
            <person name="Cuomo C.A."/>
            <person name="Heitman J."/>
        </authorList>
    </citation>
    <scope>NUCLEOTIDE SEQUENCE</scope>
    <source>
        <strain evidence="5">CBS 10117</strain>
    </source>
</reference>
<dbReference type="PANTHER" id="PTHR20963:SF42">
    <property type="entry name" value="PHOSPHOGLYCERATE MUTASE-LIKE PROTEIN"/>
    <property type="match status" value="1"/>
</dbReference>
<dbReference type="STRING" id="1296121.A0A1A6A1V9"/>
<keyword evidence="6" id="KW-1185">Reference proteome</keyword>
<keyword evidence="1" id="KW-0378">Hydrolase</keyword>
<organism evidence="4">
    <name type="scientific">Kwoniella dejecticola CBS 10117</name>
    <dbReference type="NCBI Taxonomy" id="1296121"/>
    <lineage>
        <taxon>Eukaryota</taxon>
        <taxon>Fungi</taxon>
        <taxon>Dikarya</taxon>
        <taxon>Basidiomycota</taxon>
        <taxon>Agaricomycotina</taxon>
        <taxon>Tremellomycetes</taxon>
        <taxon>Tremellales</taxon>
        <taxon>Cryptococcaceae</taxon>
        <taxon>Kwoniella</taxon>
    </lineage>
</organism>
<feature type="region of interest" description="Disordered" evidence="2">
    <location>
        <begin position="1"/>
        <end position="48"/>
    </location>
</feature>
<feature type="region of interest" description="Disordered" evidence="2">
    <location>
        <begin position="588"/>
        <end position="656"/>
    </location>
</feature>
<proteinExistence type="predicted"/>
<evidence type="ECO:0000256" key="3">
    <source>
        <dbReference type="SAM" id="Phobius"/>
    </source>
</evidence>
<dbReference type="EMBL" id="KI894033">
    <property type="protein sequence ID" value="OBR84048.1"/>
    <property type="molecule type" value="Genomic_DNA"/>
</dbReference>
<dbReference type="PROSITE" id="PS00616">
    <property type="entry name" value="HIS_ACID_PHOSPHAT_1"/>
    <property type="match status" value="1"/>
</dbReference>
<dbReference type="GeneID" id="28970034"/>
<dbReference type="PANTHER" id="PTHR20963">
    <property type="entry name" value="MULTIPLE INOSITOL POLYPHOSPHATE PHOSPHATASE-RELATED"/>
    <property type="match status" value="1"/>
</dbReference>
<feature type="compositionally biased region" description="Acidic residues" evidence="2">
    <location>
        <begin position="641"/>
        <end position="656"/>
    </location>
</feature>
<dbReference type="InterPro" id="IPR029033">
    <property type="entry name" value="His_PPase_superfam"/>
</dbReference>
<dbReference type="InterPro" id="IPR000560">
    <property type="entry name" value="His_Pase_clade-2"/>
</dbReference>
<protein>
    <submittedName>
        <fullName evidence="4">Phytase</fullName>
    </submittedName>
</protein>
<dbReference type="OrthoDB" id="6509975at2759"/>
<dbReference type="Pfam" id="PF00328">
    <property type="entry name" value="His_Phos_2"/>
    <property type="match status" value="1"/>
</dbReference>
<dbReference type="FunFam" id="3.40.50.1240:FF:000033">
    <property type="entry name" value="Chromosome 12, whole genome shotgun sequence"/>
    <property type="match status" value="1"/>
</dbReference>
<dbReference type="Gene3D" id="3.40.50.1240">
    <property type="entry name" value="Phosphoglycerate mutase-like"/>
    <property type="match status" value="1"/>
</dbReference>